<dbReference type="OrthoDB" id="9765721at2"/>
<dbReference type="Pfam" id="PF05987">
    <property type="entry name" value="DUF898"/>
    <property type="match status" value="1"/>
</dbReference>
<keyword evidence="3" id="KW-1185">Reference proteome</keyword>
<dbReference type="Proteomes" id="UP000266327">
    <property type="component" value="Unassembled WGS sequence"/>
</dbReference>
<feature type="transmembrane region" description="Helical" evidence="1">
    <location>
        <begin position="261"/>
        <end position="283"/>
    </location>
</feature>
<reference evidence="3" key="1">
    <citation type="submission" date="2018-09" db="EMBL/GenBank/DDBJ databases">
        <authorList>
            <person name="Zhu H."/>
        </authorList>
    </citation>
    <scope>NUCLEOTIDE SEQUENCE [LARGE SCALE GENOMIC DNA]</scope>
    <source>
        <strain evidence="3">K1S02-23</strain>
    </source>
</reference>
<dbReference type="AlphaFoldDB" id="A0A3A3G5R4"/>
<evidence type="ECO:0000256" key="1">
    <source>
        <dbReference type="SAM" id="Phobius"/>
    </source>
</evidence>
<organism evidence="2 3">
    <name type="scientific">Noviherbaspirillum sedimenti</name>
    <dbReference type="NCBI Taxonomy" id="2320865"/>
    <lineage>
        <taxon>Bacteria</taxon>
        <taxon>Pseudomonadati</taxon>
        <taxon>Pseudomonadota</taxon>
        <taxon>Betaproteobacteria</taxon>
        <taxon>Burkholderiales</taxon>
        <taxon>Oxalobacteraceae</taxon>
        <taxon>Noviherbaspirillum</taxon>
    </lineage>
</organism>
<feature type="transmembrane region" description="Helical" evidence="1">
    <location>
        <begin position="134"/>
        <end position="157"/>
    </location>
</feature>
<evidence type="ECO:0000313" key="3">
    <source>
        <dbReference type="Proteomes" id="UP000266327"/>
    </source>
</evidence>
<feature type="transmembrane region" description="Helical" evidence="1">
    <location>
        <begin position="295"/>
        <end position="315"/>
    </location>
</feature>
<comment type="caution">
    <text evidence="2">The sequence shown here is derived from an EMBL/GenBank/DDBJ whole genome shotgun (WGS) entry which is preliminary data.</text>
</comment>
<proteinExistence type="predicted"/>
<dbReference type="InterPro" id="IPR010295">
    <property type="entry name" value="DUF898"/>
</dbReference>
<dbReference type="EMBL" id="QYUQ01000002">
    <property type="protein sequence ID" value="RJG03857.1"/>
    <property type="molecule type" value="Genomic_DNA"/>
</dbReference>
<keyword evidence="1" id="KW-0812">Transmembrane</keyword>
<feature type="transmembrane region" description="Helical" evidence="1">
    <location>
        <begin position="178"/>
        <end position="203"/>
    </location>
</feature>
<name>A0A3A3G5R4_9BURK</name>
<gene>
    <name evidence="2" type="ORF">D3878_21555</name>
</gene>
<protein>
    <submittedName>
        <fullName evidence="2">DUF898 domain-containing protein</fullName>
    </submittedName>
</protein>
<sequence length="418" mass="46121">MTETSTLRLEATPAAPLAGSGDAVHGPAHAASARREAAATAAPAAKLEPRRFEFTGSGSEYFRIWVVNLLLTIVTVGVYSAWAKVRRLQYFYRNTCVAGDIFDYHGNPKAILKGRILALGLLVAYKIAAELSTFAALTVGLVLVAIMPWLLARAFRFKLANSSYRGLRFRFHGTVAQAYRMLILFPVILAFTGLFAWSVFASFDSRPRIGLLVMAVVALLVVLMATVPLAHYLLKRYQHDNAYFGQSPFFFHAGPGSFFKVYAKSMAVASLGGIPVAIFGFLTGDLFRYLSTTPFGWLFKILYGMASAYASYLVLRAYLESRIQNLVWNHTELADLHFESSVSARKLFWIHASNLALIMLTLGLYKPFATVRLVRYRLASLALVPQGDLDEFFSDQTVDDAGAAGQEAGEFFDIDIAL</sequence>
<feature type="transmembrane region" description="Helical" evidence="1">
    <location>
        <begin position="347"/>
        <end position="365"/>
    </location>
</feature>
<keyword evidence="1" id="KW-0472">Membrane</keyword>
<feature type="transmembrane region" description="Helical" evidence="1">
    <location>
        <begin position="209"/>
        <end position="234"/>
    </location>
</feature>
<feature type="transmembrane region" description="Helical" evidence="1">
    <location>
        <begin position="62"/>
        <end position="83"/>
    </location>
</feature>
<evidence type="ECO:0000313" key="2">
    <source>
        <dbReference type="EMBL" id="RJG03857.1"/>
    </source>
</evidence>
<accession>A0A3A3G5R4</accession>
<dbReference type="RefSeq" id="WP_119787343.1">
    <property type="nucleotide sequence ID" value="NZ_QYUQ01000002.1"/>
</dbReference>
<keyword evidence="1" id="KW-1133">Transmembrane helix</keyword>